<dbReference type="EMBL" id="JARJCM010000135">
    <property type="protein sequence ID" value="KAJ7026657.1"/>
    <property type="molecule type" value="Genomic_DNA"/>
</dbReference>
<protein>
    <submittedName>
        <fullName evidence="1">Uncharacterized protein</fullName>
    </submittedName>
</protein>
<keyword evidence="2" id="KW-1185">Reference proteome</keyword>
<accession>A0AAD6SGE7</accession>
<comment type="caution">
    <text evidence="1">The sequence shown here is derived from an EMBL/GenBank/DDBJ whole genome shotgun (WGS) entry which is preliminary data.</text>
</comment>
<evidence type="ECO:0000313" key="1">
    <source>
        <dbReference type="EMBL" id="KAJ7026657.1"/>
    </source>
</evidence>
<evidence type="ECO:0000313" key="2">
    <source>
        <dbReference type="Proteomes" id="UP001218188"/>
    </source>
</evidence>
<proteinExistence type="predicted"/>
<organism evidence="1 2">
    <name type="scientific">Mycena alexandri</name>
    <dbReference type="NCBI Taxonomy" id="1745969"/>
    <lineage>
        <taxon>Eukaryota</taxon>
        <taxon>Fungi</taxon>
        <taxon>Dikarya</taxon>
        <taxon>Basidiomycota</taxon>
        <taxon>Agaricomycotina</taxon>
        <taxon>Agaricomycetes</taxon>
        <taxon>Agaricomycetidae</taxon>
        <taxon>Agaricales</taxon>
        <taxon>Marasmiineae</taxon>
        <taxon>Mycenaceae</taxon>
        <taxon>Mycena</taxon>
    </lineage>
</organism>
<dbReference type="Proteomes" id="UP001218188">
    <property type="component" value="Unassembled WGS sequence"/>
</dbReference>
<reference evidence="1" key="1">
    <citation type="submission" date="2023-03" db="EMBL/GenBank/DDBJ databases">
        <title>Massive genome expansion in bonnet fungi (Mycena s.s.) driven by repeated elements and novel gene families across ecological guilds.</title>
        <authorList>
            <consortium name="Lawrence Berkeley National Laboratory"/>
            <person name="Harder C.B."/>
            <person name="Miyauchi S."/>
            <person name="Viragh M."/>
            <person name="Kuo A."/>
            <person name="Thoen E."/>
            <person name="Andreopoulos B."/>
            <person name="Lu D."/>
            <person name="Skrede I."/>
            <person name="Drula E."/>
            <person name="Henrissat B."/>
            <person name="Morin E."/>
            <person name="Kohler A."/>
            <person name="Barry K."/>
            <person name="LaButti K."/>
            <person name="Morin E."/>
            <person name="Salamov A."/>
            <person name="Lipzen A."/>
            <person name="Mereny Z."/>
            <person name="Hegedus B."/>
            <person name="Baldrian P."/>
            <person name="Stursova M."/>
            <person name="Weitz H."/>
            <person name="Taylor A."/>
            <person name="Grigoriev I.V."/>
            <person name="Nagy L.G."/>
            <person name="Martin F."/>
            <person name="Kauserud H."/>
        </authorList>
    </citation>
    <scope>NUCLEOTIDE SEQUENCE</scope>
    <source>
        <strain evidence="1">CBHHK200</strain>
    </source>
</reference>
<name>A0AAD6SGE7_9AGAR</name>
<gene>
    <name evidence="1" type="ORF">C8F04DRAFT_1124792</name>
</gene>
<sequence>MIVDWELNLVGSVENGPVGTDPPQMSDILQLQAAAPDGAFDWAFHFALVNPKDGGKVIISHVNEPLESPSFMRESLPPFLEWFVRVGQWLITRDHPSAIRGTENDMKHRLDSVAHLRRIGPCGFLNVFEALTARGSVYHRHGGLVAELASREITPEDRWTAVHIYTSEPVGADPRPDLTGWPDAFFPTVDHDATPGFTHFVVPLLGSSRRWLSLHDLQIRCGYFLSADIEFGKSVPDIAASWLAQASPIRSNPAFRGCDASEFVVPFRTKLKLTWELVLEGQDSESLAKLTGLPDNIHVFVQVPILEAGSVEEPTIYWSTNANTIETKLIPEAFTIRMRWSPYISVMRWESHHYEVAEKIQEEYGFDPKTSVAAESVGLPVLNLSLDKSFAADQVKPILGDNGWGGYCERDPHTMQVLILGPENPAWPIFGRYSRPKCML</sequence>
<dbReference type="AlphaFoldDB" id="A0AAD6SGE7"/>